<accession>A0A5M8RR17</accession>
<dbReference type="SUPFAM" id="SSF53955">
    <property type="entry name" value="Lysozyme-like"/>
    <property type="match status" value="1"/>
</dbReference>
<feature type="compositionally biased region" description="Basic and acidic residues" evidence="1">
    <location>
        <begin position="698"/>
        <end position="713"/>
    </location>
</feature>
<dbReference type="InterPro" id="IPR008258">
    <property type="entry name" value="Transglycosylase_SLT_dom_1"/>
</dbReference>
<evidence type="ECO:0000313" key="4">
    <source>
        <dbReference type="Proteomes" id="UP000324326"/>
    </source>
</evidence>
<dbReference type="EMBL" id="QSND01000002">
    <property type="protein sequence ID" value="KAA6450341.1"/>
    <property type="molecule type" value="Genomic_DNA"/>
</dbReference>
<reference evidence="3 4" key="1">
    <citation type="submission" date="2018-08" db="EMBL/GenBank/DDBJ databases">
        <title>Bacillus phenotypic plasticity.</title>
        <authorList>
            <person name="Hurtado E."/>
        </authorList>
    </citation>
    <scope>NUCLEOTIDE SEQUENCE [LARGE SCALE GENOMIC DNA]</scope>
    <source>
        <strain evidence="3 4">427</strain>
    </source>
</reference>
<protein>
    <submittedName>
        <fullName evidence="3">Transglycosylase</fullName>
    </submittedName>
</protein>
<dbReference type="PANTHER" id="PTHR21525">
    <property type="entry name" value="MOTILE SPERM PROTEIN"/>
    <property type="match status" value="1"/>
</dbReference>
<organism evidence="3 4">
    <name type="scientific">Bacillus swezeyi</name>
    <dbReference type="NCBI Taxonomy" id="1925020"/>
    <lineage>
        <taxon>Bacteria</taxon>
        <taxon>Bacillati</taxon>
        <taxon>Bacillota</taxon>
        <taxon>Bacilli</taxon>
        <taxon>Bacillales</taxon>
        <taxon>Bacillaceae</taxon>
        <taxon>Bacillus</taxon>
    </lineage>
</organism>
<dbReference type="CDD" id="cd13402">
    <property type="entry name" value="LT_TF-like"/>
    <property type="match status" value="1"/>
</dbReference>
<evidence type="ECO:0000256" key="1">
    <source>
        <dbReference type="SAM" id="MobiDB-lite"/>
    </source>
</evidence>
<feature type="domain" description="Transglycosylase SLT" evidence="2">
    <location>
        <begin position="1540"/>
        <end position="1650"/>
    </location>
</feature>
<gene>
    <name evidence="3" type="ORF">DX927_05540</name>
</gene>
<proteinExistence type="predicted"/>
<evidence type="ECO:0000259" key="2">
    <source>
        <dbReference type="Pfam" id="PF01464"/>
    </source>
</evidence>
<dbReference type="Pfam" id="PF01464">
    <property type="entry name" value="SLT"/>
    <property type="match status" value="1"/>
</dbReference>
<name>A0A5M8RR17_9BACI</name>
<dbReference type="InterPro" id="IPR023346">
    <property type="entry name" value="Lysozyme-like_dom_sf"/>
</dbReference>
<feature type="region of interest" description="Disordered" evidence="1">
    <location>
        <begin position="679"/>
        <end position="730"/>
    </location>
</feature>
<sequence length="1757" mass="194187">MARLSARFDLQDRITSRLRVIRGEMTRIDRLRQRTEQRPFVIRVRDRASQTLRRIHMFILRDIGRSHQLVLSVKDLATRSMQKINRFIARRMPRTHEIMMRVVDRVTPPIQRLRRYLDRHFSGPRRILIEANDRATAVIRRISRYARNQLGRGYNVTVRAVDMVTRTVNRIVSSARREIPEYYRSSIQAIDRFTAPARRITSFAREHLNRTWTATVKVLDLATKPLKAIASAATSTLGILGVGAGTTGGIVVPLKMVADRQNMTTAFETLLGSRQAANQRLDELTTFAGQTPFTRDEIFESSRVLQVFTGNALSTAEGMKLVGDVAAGVQRPFSEVSLWMGRLYDGIKSGRPIGDATAALQEMGAISGQTRGKIEKLAESGQDISKTWPQVTKEFSKYNDMMVKMSDNLANLFLGVKSFINNSILMPWGKGLAEAFQPALKAFRKWRGEYSFVLTDLTNKAQKAGKAFAESFLKPTKNVFGFIGEQFKILFPGELTKKQKKELEIKFKEDPKLKKRFDQLQKYRDMDFETRWHIVLDNTKDVFGEWWRKTGEPGLIKMAGNLGSTYGGVINGVINGLLGVDDKSSENGFVNAGTKAGRQFIISFIDALDPVELSMRIAGKLAKLNWDAVTGQGSVGGALLADAFALAFIGKVGHLLKPVGKLISGVFAGYKWLKNRPGSGGAGGGPLTSSGRNRRGGRRGEYRNPWFGRDERVSPSNPNQTRGGGFWRKAGRGVKSVGKRVPILGTALAATELIGLNKDNAGEKLGGFGGGLGGSAAGASTGASLGTLIAPGIGTAVGGVLGGIAGGIGGSDLGKSIGKWFDDGGIMKTWDSIVKKSEKTWAKIQKTWAKIQKTWGKVSDWFKDNVSDPISKALDDALTWIHDTWSSVTTWFQDNVWTPLIKPVVDFAIQVWDWFVQTWTWIQDTWNTVSTWFNDNVWTPFYNIAVRVINNVVGFLTVAWYTIQMVWAIASSWFMDYVWNPILEPAIQTATDIWNWLVQAWNWISETWSTVSAWFVENVWDPVLSHVVQFALDVWNWLVQAWNWISETWSTVSTWFVENVWDPILVPAIRTATSIWDWFVKAWNWIRETWETVSTWFVENVWDPILKPVIKLAKLIWNKFEEALENIKEIWKGIDEWFHKLLDPVLDLANDIGTAFQNAFGWAGEVWKKAQEFGGFLKEGWNNLIYGDNETVFEKVGEEKTGLKRKKKPDKNATGGYITKPTISWIGEAGNEFVIPTQNNRGRGKMLLSQAATQLGMGVVDDIGSVSTDGGTVTPISSAASYSASVSPSINVDGDITNQASSFGQQFTDGFDEGLNSNVVSIEDWKKKNIQTPFNNLVTSSPSFGENVVAGYASGQNATATGTDGFLQSKVKTPFQNTVNTASSWGVNTVRGFAAGQNATPTGTNQYVSTHINKPFLDSKQSSSGWGSGMVSNFVTGMNSKASEVKEAAKELAKKVERAFRDELDIHSPSRVMMSLGRFASVGIVKGLSSIDVKSFAEKQAGSLAAAFAGMGSVGGNVKDWLLKALMITGTPMSWLGPLSQMAVHESGGNPRAINLWDSNAQRGTPSKGLMQTIDPTFNAYKMKGLNDIWNPIHNAVAAINYIKARYGSVFNTPGMRSKRNGGGYRGYANGGLITNEQIARVGEGGKREWIIPEERGIRGRYLLSQAAQALGLDVYDPSALQNGMSSDQVDIATSGQSGATTVVPSGMKEINVNFNGDQHFHNDQDVDRLIDKIKQALVDELEEDINIGTKGSVAFD</sequence>
<dbReference type="PANTHER" id="PTHR21525:SF9">
    <property type="entry name" value="CHANNEL_COLICIN DOMAIN-CONTAINING PROTEIN"/>
    <property type="match status" value="1"/>
</dbReference>
<comment type="caution">
    <text evidence="3">The sequence shown here is derived from an EMBL/GenBank/DDBJ whole genome shotgun (WGS) entry which is preliminary data.</text>
</comment>
<dbReference type="Proteomes" id="UP000324326">
    <property type="component" value="Unassembled WGS sequence"/>
</dbReference>
<evidence type="ECO:0000313" key="3">
    <source>
        <dbReference type="EMBL" id="KAA6450341.1"/>
    </source>
</evidence>
<dbReference type="STRING" id="1925020.BTA30_16885"/>
<dbReference type="Gene3D" id="1.10.530.10">
    <property type="match status" value="1"/>
</dbReference>